<comment type="cofactor">
    <cofactor evidence="1">
        <name>[4Fe-4S] cluster</name>
        <dbReference type="ChEBI" id="CHEBI:49883"/>
    </cofactor>
</comment>
<comment type="cofactor">
    <cofactor evidence="10">
        <name>[2Fe-2S] cluster</name>
        <dbReference type="ChEBI" id="CHEBI:190135"/>
    </cofactor>
</comment>
<dbReference type="KEGG" id="tut:107370431"/>
<dbReference type="CDD" id="cd00207">
    <property type="entry name" value="fer2"/>
    <property type="match status" value="1"/>
</dbReference>
<dbReference type="Pfam" id="PF22151">
    <property type="entry name" value="Fer4_NDSU1"/>
    <property type="match status" value="1"/>
</dbReference>
<dbReference type="InterPro" id="IPR054351">
    <property type="entry name" value="NADH_UbQ_OxRdtase_ferredoxin"/>
</dbReference>
<dbReference type="Gene3D" id="3.30.70.20">
    <property type="match status" value="1"/>
</dbReference>
<dbReference type="InterPro" id="IPR000283">
    <property type="entry name" value="NADH_UbQ_OxRdtase_75kDa_su_CS"/>
</dbReference>
<dbReference type="InterPro" id="IPR006656">
    <property type="entry name" value="Mopterin_OxRdtase"/>
</dbReference>
<dbReference type="EMBL" id="CAEY01001294">
    <property type="status" value="NOT_ANNOTATED_CDS"/>
    <property type="molecule type" value="Genomic_DNA"/>
</dbReference>
<feature type="region of interest" description="Disordered" evidence="12">
    <location>
        <begin position="29"/>
        <end position="54"/>
    </location>
</feature>
<dbReference type="Pfam" id="PF13510">
    <property type="entry name" value="Fer2_4"/>
    <property type="match status" value="1"/>
</dbReference>
<dbReference type="Gene3D" id="3.10.20.740">
    <property type="match status" value="1"/>
</dbReference>
<dbReference type="PROSITE" id="PS51085">
    <property type="entry name" value="2FE2S_FER_2"/>
    <property type="match status" value="1"/>
</dbReference>
<reference evidence="17" key="1">
    <citation type="submission" date="2011-08" db="EMBL/GenBank/DDBJ databases">
        <authorList>
            <person name="Rombauts S."/>
        </authorList>
    </citation>
    <scope>NUCLEOTIDE SEQUENCE</scope>
    <source>
        <strain evidence="17">London</strain>
    </source>
</reference>
<dbReference type="FunFam" id="3.10.20.740:FF:000001">
    <property type="entry name" value="NADH-quinone oxidoreductase subunit G"/>
    <property type="match status" value="1"/>
</dbReference>
<evidence type="ECO:0000313" key="16">
    <source>
        <dbReference type="EnsemblMetazoa" id="tetur47g00180.1"/>
    </source>
</evidence>
<dbReference type="InterPro" id="IPR050123">
    <property type="entry name" value="Prok_molybdopt-oxidoreductase"/>
</dbReference>
<proteinExistence type="inferred from homology"/>
<keyword evidence="7" id="KW-0408">Iron</keyword>
<dbReference type="NCBIfam" id="TIGR01973">
    <property type="entry name" value="NuoG"/>
    <property type="match status" value="1"/>
</dbReference>
<dbReference type="STRING" id="32264.T1L5I4"/>
<dbReference type="GO" id="GO:0016020">
    <property type="term" value="C:membrane"/>
    <property type="evidence" value="ECO:0007669"/>
    <property type="project" value="InterPro"/>
</dbReference>
<dbReference type="Pfam" id="PF10588">
    <property type="entry name" value="NADH-G_4Fe-4S_3"/>
    <property type="match status" value="1"/>
</dbReference>
<evidence type="ECO:0000256" key="1">
    <source>
        <dbReference type="ARBA" id="ARBA00001966"/>
    </source>
</evidence>
<feature type="region of interest" description="Disordered" evidence="12">
    <location>
        <begin position="693"/>
        <end position="712"/>
    </location>
</feature>
<keyword evidence="5" id="KW-0479">Metal-binding</keyword>
<evidence type="ECO:0000256" key="4">
    <source>
        <dbReference type="ARBA" id="ARBA00022485"/>
    </source>
</evidence>
<keyword evidence="8" id="KW-0411">Iron-sulfur</keyword>
<dbReference type="InterPro" id="IPR036010">
    <property type="entry name" value="2Fe-2S_ferredoxin-like_sf"/>
</dbReference>
<dbReference type="SUPFAM" id="SSF54862">
    <property type="entry name" value="4Fe-4S ferredoxins"/>
    <property type="match status" value="1"/>
</dbReference>
<dbReference type="FunFam" id="3.30.70.20:FF:000002">
    <property type="entry name" value="NADH-ubiquinone oxidoreductase 75 kDa subunit"/>
    <property type="match status" value="1"/>
</dbReference>
<evidence type="ECO:0000259" key="14">
    <source>
        <dbReference type="PROSITE" id="PS51669"/>
    </source>
</evidence>
<dbReference type="InterPro" id="IPR001041">
    <property type="entry name" value="2Fe-2S_ferredoxin-type"/>
</dbReference>
<dbReference type="PROSITE" id="PS51839">
    <property type="entry name" value="4FE4S_HC3"/>
    <property type="match status" value="1"/>
</dbReference>
<protein>
    <recommendedName>
        <fullName evidence="3">NADH-ubiquinone oxidoreductase 75 kDa subunit, mitochondrial</fullName>
    </recommendedName>
</protein>
<evidence type="ECO:0000256" key="12">
    <source>
        <dbReference type="SAM" id="MobiDB-lite"/>
    </source>
</evidence>
<feature type="domain" description="4Fe-4S His(Cys)3-ligated-type" evidence="15">
    <location>
        <begin position="134"/>
        <end position="173"/>
    </location>
</feature>
<evidence type="ECO:0000256" key="8">
    <source>
        <dbReference type="ARBA" id="ARBA00023014"/>
    </source>
</evidence>
<dbReference type="Proteomes" id="UP000015104">
    <property type="component" value="Unassembled WGS sequence"/>
</dbReference>
<dbReference type="PANTHER" id="PTHR43105">
    <property type="entry name" value="RESPIRATORY NITRATE REDUCTASE"/>
    <property type="match status" value="1"/>
</dbReference>
<dbReference type="HOGENOM" id="CLU_000422_11_6_1"/>
<dbReference type="SUPFAM" id="SSF54292">
    <property type="entry name" value="2Fe-2S ferredoxin-like"/>
    <property type="match status" value="1"/>
</dbReference>
<dbReference type="PROSITE" id="PS00641">
    <property type="entry name" value="COMPLEX1_75K_1"/>
    <property type="match status" value="1"/>
</dbReference>
<dbReference type="Pfam" id="PF09326">
    <property type="entry name" value="NADH_dhqG_C"/>
    <property type="match status" value="1"/>
</dbReference>
<dbReference type="AlphaFoldDB" id="T1L5I4"/>
<dbReference type="OMA" id="QAMAYGV"/>
<dbReference type="PROSITE" id="PS00642">
    <property type="entry name" value="COMPLEX1_75K_2"/>
    <property type="match status" value="1"/>
</dbReference>
<sequence length="758" mass="84364">MLRSVVNQSFYRRLLASSVKNESGFVRSFASKSEERKQASTASPATKESSKPQPEMIEIFIDDKPYQVEKGITILEACTVAGVEVPRFCYHERLSIAGNCRMCLVEVEKSIKPVASCAMPVMMPGMRVKTNSPAAKKAREGVMEFLLLNHPLDCPICDQGGECDLQDQSMAYGTDRSRLLIAVDEKRAVEDKDIGPLVKTIMNRCIHCTRCVRFMNEIAGVSDLGTTGRGSDMQIGTYLENNVLATELSGNIVDLCPVGALTSKPYTFTARPWELRRFDSIDVMDAVGSNISVCQRGGDLLRVIPRANDDVNEEWLGDKSRHAPVDGLKNQRLTVPLVRPSRGSPLQQCDWEDALLTVSQVFNKIPPERIEIIAGPMIDAETLVAIKDLSSSMNCNNYYVHVDSNVEPSCIPSAEDRKFRSNYLFNTTIAGIEDEVDLILLVGTNPRYEAPLVNARIRKAWRNHVIDDIALIGPKDLDLSYDYEWLGSDSKVLESVADGKHAMSQRLSKAKRPIVILGQQILKEGDGKSNIFETVRYICDKYGAELNVLHTNASQVAAYDLGFKPSTERTPLAKSDEPSLLWLIGVDDENLDLGSNPFIIYQGHNGDICANKADLVLPGAAFTEKQVTYVNMEGRVQQTLAAITPPVMSREDWKIVRACGEIAGHLLPYDTLIDIRGRMAQLAPHLVQHDYRKLNLPSSPSPPKATQYRKSDKPINLMPKLRNLIDYYQTDSISRSSPTMAKCIAAVQKEYEKRSSKW</sequence>
<dbReference type="InterPro" id="IPR019574">
    <property type="entry name" value="NADH_UbQ_OxRdtase_Gsu_4Fe4S-bd"/>
</dbReference>
<dbReference type="InterPro" id="IPR006963">
    <property type="entry name" value="Mopterin_OxRdtase_4Fe-4S_dom"/>
</dbReference>
<feature type="domain" description="4Fe-4S Mo/W bis-MGD-type" evidence="14">
    <location>
        <begin position="275"/>
        <end position="331"/>
    </location>
</feature>
<evidence type="ECO:0000256" key="2">
    <source>
        <dbReference type="ARBA" id="ARBA00005404"/>
    </source>
</evidence>
<dbReference type="EnsemblMetazoa" id="tetur47g00180.1">
    <property type="protein sequence ID" value="tetur47g00180.1"/>
    <property type="gene ID" value="tetur47g00180"/>
</dbReference>
<evidence type="ECO:0000256" key="7">
    <source>
        <dbReference type="ARBA" id="ARBA00023004"/>
    </source>
</evidence>
<dbReference type="GO" id="GO:0016651">
    <property type="term" value="F:oxidoreductase activity, acting on NAD(P)H"/>
    <property type="evidence" value="ECO:0007669"/>
    <property type="project" value="InterPro"/>
</dbReference>
<dbReference type="PROSITE" id="PS51669">
    <property type="entry name" value="4FE4S_MOW_BIS_MGD"/>
    <property type="match status" value="1"/>
</dbReference>
<keyword evidence="4" id="KW-0004">4Fe-4S</keyword>
<dbReference type="InterPro" id="IPR010228">
    <property type="entry name" value="NADH_UbQ_OxRdtase_Gsu"/>
</dbReference>
<dbReference type="GO" id="GO:0042773">
    <property type="term" value="P:ATP synthesis coupled electron transport"/>
    <property type="evidence" value="ECO:0007669"/>
    <property type="project" value="InterPro"/>
</dbReference>
<name>T1L5I4_TETUR</name>
<evidence type="ECO:0000313" key="17">
    <source>
        <dbReference type="Proteomes" id="UP000015104"/>
    </source>
</evidence>
<dbReference type="GO" id="GO:0051539">
    <property type="term" value="F:4 iron, 4 sulfur cluster binding"/>
    <property type="evidence" value="ECO:0007669"/>
    <property type="project" value="UniProtKB-KW"/>
</dbReference>
<evidence type="ECO:0000259" key="15">
    <source>
        <dbReference type="PROSITE" id="PS51839"/>
    </source>
</evidence>
<dbReference type="SUPFAM" id="SSF53706">
    <property type="entry name" value="Formate dehydrogenase/DMSO reductase, domains 1-3"/>
    <property type="match status" value="1"/>
</dbReference>
<dbReference type="PANTHER" id="PTHR43105:SF13">
    <property type="entry name" value="NADH-UBIQUINONE OXIDOREDUCTASE 75 KDA SUBUNIT, MITOCHONDRIAL"/>
    <property type="match status" value="1"/>
</dbReference>
<keyword evidence="6" id="KW-1278">Translocase</keyword>
<dbReference type="PROSITE" id="PS00643">
    <property type="entry name" value="COMPLEX1_75K_3"/>
    <property type="match status" value="1"/>
</dbReference>
<dbReference type="Gene3D" id="3.40.50.740">
    <property type="match status" value="1"/>
</dbReference>
<dbReference type="InterPro" id="IPR015405">
    <property type="entry name" value="NDUFS1-like_C"/>
</dbReference>
<dbReference type="OrthoDB" id="10249365at2759"/>
<accession>T1L5I4</accession>
<dbReference type="eggNOG" id="KOG2282">
    <property type="taxonomic scope" value="Eukaryota"/>
</dbReference>
<dbReference type="Pfam" id="PF00384">
    <property type="entry name" value="Molybdopterin"/>
    <property type="match status" value="1"/>
</dbReference>
<evidence type="ECO:0000256" key="5">
    <source>
        <dbReference type="ARBA" id="ARBA00022723"/>
    </source>
</evidence>
<evidence type="ECO:0000256" key="9">
    <source>
        <dbReference type="ARBA" id="ARBA00023027"/>
    </source>
</evidence>
<gene>
    <name evidence="16" type="primary">107370431</name>
</gene>
<dbReference type="SMART" id="SM00929">
    <property type="entry name" value="NADH-G_4Fe-4S_3"/>
    <property type="match status" value="1"/>
</dbReference>
<organism evidence="16 17">
    <name type="scientific">Tetranychus urticae</name>
    <name type="common">Two-spotted spider mite</name>
    <dbReference type="NCBI Taxonomy" id="32264"/>
    <lineage>
        <taxon>Eukaryota</taxon>
        <taxon>Metazoa</taxon>
        <taxon>Ecdysozoa</taxon>
        <taxon>Arthropoda</taxon>
        <taxon>Chelicerata</taxon>
        <taxon>Arachnida</taxon>
        <taxon>Acari</taxon>
        <taxon>Acariformes</taxon>
        <taxon>Trombidiformes</taxon>
        <taxon>Prostigmata</taxon>
        <taxon>Eleutherengona</taxon>
        <taxon>Raphignathae</taxon>
        <taxon>Tetranychoidea</taxon>
        <taxon>Tetranychidae</taxon>
        <taxon>Tetranychus</taxon>
    </lineage>
</organism>
<evidence type="ECO:0000256" key="10">
    <source>
        <dbReference type="ARBA" id="ARBA00034078"/>
    </source>
</evidence>
<keyword evidence="9" id="KW-0520">NAD</keyword>
<dbReference type="Pfam" id="PF22117">
    <property type="entry name" value="Fer4_Nqo3"/>
    <property type="match status" value="1"/>
</dbReference>
<comment type="similarity">
    <text evidence="2 11">Belongs to the complex I 75 kDa subunit family.</text>
</comment>
<dbReference type="GO" id="GO:0046872">
    <property type="term" value="F:metal ion binding"/>
    <property type="evidence" value="ECO:0007669"/>
    <property type="project" value="UniProtKB-KW"/>
</dbReference>
<feature type="domain" description="2Fe-2S ferredoxin-type" evidence="13">
    <location>
        <begin position="55"/>
        <end position="134"/>
    </location>
</feature>
<evidence type="ECO:0000256" key="11">
    <source>
        <dbReference type="RuleBase" id="RU004523"/>
    </source>
</evidence>
<keyword evidence="17" id="KW-1185">Reference proteome</keyword>
<evidence type="ECO:0000256" key="3">
    <source>
        <dbReference type="ARBA" id="ARBA00013888"/>
    </source>
</evidence>
<reference evidence="16" key="2">
    <citation type="submission" date="2015-06" db="UniProtKB">
        <authorList>
            <consortium name="EnsemblMetazoa"/>
        </authorList>
    </citation>
    <scope>IDENTIFICATION</scope>
</reference>
<evidence type="ECO:0000259" key="13">
    <source>
        <dbReference type="PROSITE" id="PS51085"/>
    </source>
</evidence>
<evidence type="ECO:0000256" key="6">
    <source>
        <dbReference type="ARBA" id="ARBA00022967"/>
    </source>
</evidence>
<dbReference type="GO" id="GO:0008137">
    <property type="term" value="F:NADH dehydrogenase (ubiquinone) activity"/>
    <property type="evidence" value="ECO:0007669"/>
    <property type="project" value="InterPro"/>
</dbReference>